<organism evidence="2 3">
    <name type="scientific">Streptomyces varsoviensis</name>
    <dbReference type="NCBI Taxonomy" id="67373"/>
    <lineage>
        <taxon>Bacteria</taxon>
        <taxon>Bacillati</taxon>
        <taxon>Actinomycetota</taxon>
        <taxon>Actinomycetes</taxon>
        <taxon>Kitasatosporales</taxon>
        <taxon>Streptomycetaceae</taxon>
        <taxon>Streptomyces</taxon>
    </lineage>
</organism>
<dbReference type="EMBL" id="LGUT01002215">
    <property type="protein sequence ID" value="KOG87469.1"/>
    <property type="molecule type" value="Genomic_DNA"/>
</dbReference>
<evidence type="ECO:0000313" key="2">
    <source>
        <dbReference type="EMBL" id="KOG87469.1"/>
    </source>
</evidence>
<gene>
    <name evidence="2" type="ORF">ADK38_25270</name>
</gene>
<feature type="domain" description="NERD" evidence="1">
    <location>
        <begin position="65"/>
        <end position="137"/>
    </location>
</feature>
<keyword evidence="3" id="KW-1185">Reference proteome</keyword>
<name>A0ABR5J232_9ACTN</name>
<dbReference type="Proteomes" id="UP000037020">
    <property type="component" value="Unassembled WGS sequence"/>
</dbReference>
<feature type="non-terminal residue" evidence="2">
    <location>
        <position position="137"/>
    </location>
</feature>
<proteinExistence type="predicted"/>
<protein>
    <recommendedName>
        <fullName evidence="1">NERD domain-containing protein</fullName>
    </recommendedName>
</protein>
<feature type="non-terminal residue" evidence="2">
    <location>
        <position position="1"/>
    </location>
</feature>
<evidence type="ECO:0000259" key="1">
    <source>
        <dbReference type="PROSITE" id="PS50965"/>
    </source>
</evidence>
<dbReference type="Pfam" id="PF08378">
    <property type="entry name" value="NERD"/>
    <property type="match status" value="1"/>
</dbReference>
<dbReference type="InterPro" id="IPR011528">
    <property type="entry name" value="NERD"/>
</dbReference>
<reference evidence="2 3" key="1">
    <citation type="submission" date="2015-07" db="EMBL/GenBank/DDBJ databases">
        <authorList>
            <person name="Ju K.-S."/>
            <person name="Doroghazi J.R."/>
            <person name="Metcalf W.W."/>
        </authorList>
    </citation>
    <scope>NUCLEOTIDE SEQUENCE [LARGE SCALE GENOMIC DNA]</scope>
    <source>
        <strain evidence="2 3">NRRL B-3589</strain>
    </source>
</reference>
<evidence type="ECO:0000313" key="3">
    <source>
        <dbReference type="Proteomes" id="UP000037020"/>
    </source>
</evidence>
<dbReference type="PROSITE" id="PS50965">
    <property type="entry name" value="NERD"/>
    <property type="match status" value="1"/>
</dbReference>
<comment type="caution">
    <text evidence="2">The sequence shown here is derived from an EMBL/GenBank/DDBJ whole genome shotgun (WGS) entry which is preliminary data.</text>
</comment>
<accession>A0ABR5J232</accession>
<sequence>VGDVWSMPWKGDDPERLFLAPDDDLAPNRPGEALRARLDASRAGPGRLLAARLLGRRPREDAWRRSLEGEQYVGSALEELTAGGWRVVHSIPLPGEADIDHLVIGPGGVFCVQTQLLRRAAVRVGDDGVRVGRERQA</sequence>